<evidence type="ECO:0000259" key="1">
    <source>
        <dbReference type="Pfam" id="PF17137"/>
    </source>
</evidence>
<dbReference type="InterPro" id="IPR033403">
    <property type="entry name" value="DUF5110"/>
</dbReference>
<keyword evidence="2" id="KW-0378">Hydrolase</keyword>
<accession>A0A090VXS5</accession>
<gene>
    <name evidence="2" type="ORF">JCM19302_4210</name>
</gene>
<sequence>MVYEDATDGYDYIKGRYSLRSFKLSGKKKELIIQQHKTGKFITTYKTFKLNLHGLPFKITKVQVDNVDIPLKDLKINGDNTLVLTKEFNELHIIG</sequence>
<name>A0A090VXS5_9FLAO</name>
<protein>
    <submittedName>
        <fullName evidence="2">Alpha-glucosidase family 31 of glycosyl hydrolases</fullName>
    </submittedName>
</protein>
<feature type="domain" description="DUF5110" evidence="1">
    <location>
        <begin position="2"/>
        <end position="54"/>
    </location>
</feature>
<dbReference type="Proteomes" id="UP000029646">
    <property type="component" value="Unassembled WGS sequence"/>
</dbReference>
<comment type="caution">
    <text evidence="2">The sequence shown here is derived from an EMBL/GenBank/DDBJ whole genome shotgun (WGS) entry which is preliminary data.</text>
</comment>
<evidence type="ECO:0000313" key="2">
    <source>
        <dbReference type="EMBL" id="GAL69481.1"/>
    </source>
</evidence>
<reference evidence="2 3" key="1">
    <citation type="journal article" date="2014" name="Genome Announc.">
        <title>Draft Genome Sequence of Marine Flavobacterium Jejuia pallidilutea Strain 11shimoA1 and Pigmentation Mutants.</title>
        <authorList>
            <person name="Takatani N."/>
            <person name="Nakanishi M."/>
            <person name="Meirelles P."/>
            <person name="Mino S."/>
            <person name="Suda W."/>
            <person name="Oshima K."/>
            <person name="Hattori M."/>
            <person name="Ohkuma M."/>
            <person name="Hosokawa M."/>
            <person name="Miyashita K."/>
            <person name="Thompson F.L."/>
            <person name="Niwa A."/>
            <person name="Sawabe T."/>
            <person name="Sawabe T."/>
        </authorList>
    </citation>
    <scope>NUCLEOTIDE SEQUENCE [LARGE SCALE GENOMIC DNA]</scope>
    <source>
        <strain evidence="3">JCM19302</strain>
    </source>
</reference>
<dbReference type="Pfam" id="PF17137">
    <property type="entry name" value="DUF5110"/>
    <property type="match status" value="1"/>
</dbReference>
<dbReference type="EMBL" id="BBNS01000001">
    <property type="protein sequence ID" value="GAL69481.1"/>
    <property type="molecule type" value="Genomic_DNA"/>
</dbReference>
<organism evidence="2 3">
    <name type="scientific">Jejuia pallidilutea</name>
    <dbReference type="NCBI Taxonomy" id="504487"/>
    <lineage>
        <taxon>Bacteria</taxon>
        <taxon>Pseudomonadati</taxon>
        <taxon>Bacteroidota</taxon>
        <taxon>Flavobacteriia</taxon>
        <taxon>Flavobacteriales</taxon>
        <taxon>Flavobacteriaceae</taxon>
        <taxon>Jejuia</taxon>
    </lineage>
</organism>
<dbReference type="AlphaFoldDB" id="A0A090VXS5"/>
<dbReference type="InterPro" id="IPR013780">
    <property type="entry name" value="Glyco_hydro_b"/>
</dbReference>
<proteinExistence type="predicted"/>
<dbReference type="GO" id="GO:0016787">
    <property type="term" value="F:hydrolase activity"/>
    <property type="evidence" value="ECO:0007669"/>
    <property type="project" value="UniProtKB-KW"/>
</dbReference>
<evidence type="ECO:0000313" key="3">
    <source>
        <dbReference type="Proteomes" id="UP000029646"/>
    </source>
</evidence>
<dbReference type="Gene3D" id="2.60.40.1180">
    <property type="entry name" value="Golgi alpha-mannosidase II"/>
    <property type="match status" value="1"/>
</dbReference>